<keyword evidence="2" id="KW-1185">Reference proteome</keyword>
<organism evidence="1 2">
    <name type="scientific">Argiope bruennichi</name>
    <name type="common">Wasp spider</name>
    <name type="synonym">Aranea bruennichi</name>
    <dbReference type="NCBI Taxonomy" id="94029"/>
    <lineage>
        <taxon>Eukaryota</taxon>
        <taxon>Metazoa</taxon>
        <taxon>Ecdysozoa</taxon>
        <taxon>Arthropoda</taxon>
        <taxon>Chelicerata</taxon>
        <taxon>Arachnida</taxon>
        <taxon>Araneae</taxon>
        <taxon>Araneomorphae</taxon>
        <taxon>Entelegynae</taxon>
        <taxon>Araneoidea</taxon>
        <taxon>Araneidae</taxon>
        <taxon>Argiope</taxon>
    </lineage>
</organism>
<reference evidence="1" key="1">
    <citation type="journal article" date="2020" name="bioRxiv">
        <title>Chromosome-level reference genome of the European wasp spider Argiope bruennichi: a resource for studies on range expansion and evolutionary adaptation.</title>
        <authorList>
            <person name="Sheffer M.M."/>
            <person name="Hoppe A."/>
            <person name="Krehenwinkel H."/>
            <person name="Uhl G."/>
            <person name="Kuss A.W."/>
            <person name="Jensen L."/>
            <person name="Jensen C."/>
            <person name="Gillespie R.G."/>
            <person name="Hoff K.J."/>
            <person name="Prost S."/>
        </authorList>
    </citation>
    <scope>NUCLEOTIDE SEQUENCE</scope>
</reference>
<evidence type="ECO:0000313" key="2">
    <source>
        <dbReference type="Proteomes" id="UP000807504"/>
    </source>
</evidence>
<proteinExistence type="predicted"/>
<comment type="caution">
    <text evidence="1">The sequence shown here is derived from an EMBL/GenBank/DDBJ whole genome shotgun (WGS) entry which is preliminary data.</text>
</comment>
<evidence type="ECO:0000313" key="1">
    <source>
        <dbReference type="EMBL" id="KAF8795487.1"/>
    </source>
</evidence>
<name>A0A8T0FWK0_ARGBR</name>
<sequence length="126" mass="14291">MLNGFQSTSSDLPCRSDCLSQQALSFGGHDPELLFDNAVFGKGIKCDLIALATEMKEESKSDMTVYGLKSLITSSQAYEEEFVKTLLEIIISTRKEQELKLQVEATKKETELKLQMERKMEFELEK</sequence>
<reference evidence="1" key="2">
    <citation type="submission" date="2020-06" db="EMBL/GenBank/DDBJ databases">
        <authorList>
            <person name="Sheffer M."/>
        </authorList>
    </citation>
    <scope>NUCLEOTIDE SEQUENCE</scope>
</reference>
<dbReference type="AlphaFoldDB" id="A0A8T0FWK0"/>
<dbReference type="EMBL" id="JABXBU010000002">
    <property type="protein sequence ID" value="KAF8795487.1"/>
    <property type="molecule type" value="Genomic_DNA"/>
</dbReference>
<accession>A0A8T0FWK0</accession>
<gene>
    <name evidence="1" type="ORF">HNY73_003331</name>
</gene>
<protein>
    <submittedName>
        <fullName evidence="1">Uncharacterized protein</fullName>
    </submittedName>
</protein>
<dbReference type="Proteomes" id="UP000807504">
    <property type="component" value="Unassembled WGS sequence"/>
</dbReference>